<name>A0A6G1S757_9ACAR</name>
<proteinExistence type="predicted"/>
<feature type="transmembrane region" description="Helical" evidence="8">
    <location>
        <begin position="21"/>
        <end position="43"/>
    </location>
</feature>
<evidence type="ECO:0000256" key="3">
    <source>
        <dbReference type="ARBA" id="ARBA00022692"/>
    </source>
</evidence>
<dbReference type="GO" id="GO:0006629">
    <property type="term" value="P:lipid metabolic process"/>
    <property type="evidence" value="ECO:0007669"/>
    <property type="project" value="UniProtKB-KW"/>
</dbReference>
<evidence type="ECO:0000256" key="5">
    <source>
        <dbReference type="ARBA" id="ARBA00022989"/>
    </source>
</evidence>
<dbReference type="PANTHER" id="PTHR21212">
    <property type="entry name" value="BERNARDINELLI-SEIP CONGENITAL LIPODYSTROPHY 2 HOMOLOG BSCL2 PROTEIN"/>
    <property type="match status" value="1"/>
</dbReference>
<evidence type="ECO:0000313" key="9">
    <source>
        <dbReference type="EMBL" id="MDE46336.1"/>
    </source>
</evidence>
<evidence type="ECO:0000256" key="7">
    <source>
        <dbReference type="ARBA" id="ARBA00023136"/>
    </source>
</evidence>
<evidence type="ECO:0000256" key="1">
    <source>
        <dbReference type="ARBA" id="ARBA00004477"/>
    </source>
</evidence>
<keyword evidence="4" id="KW-0256">Endoplasmic reticulum</keyword>
<keyword evidence="3 8" id="KW-0812">Transmembrane</keyword>
<dbReference type="PANTHER" id="PTHR21212:SF0">
    <property type="entry name" value="SEIPIN"/>
    <property type="match status" value="1"/>
</dbReference>
<comment type="subcellular location">
    <subcellularLocation>
        <location evidence="1">Endoplasmic reticulum membrane</location>
        <topology evidence="1">Multi-pass membrane protein</topology>
    </subcellularLocation>
</comment>
<dbReference type="GO" id="GO:0140042">
    <property type="term" value="P:lipid droplet formation"/>
    <property type="evidence" value="ECO:0007669"/>
    <property type="project" value="UniProtKB-ARBA"/>
</dbReference>
<reference evidence="9" key="1">
    <citation type="submission" date="2018-10" db="EMBL/GenBank/DDBJ databases">
        <title>Transcriptome assembly of Aceria tosichella (Wheat curl mite) Type 2.</title>
        <authorList>
            <person name="Scully E.D."/>
            <person name="Geib S.M."/>
            <person name="Palmer N.A."/>
            <person name="Gupta A.K."/>
            <person name="Sarath G."/>
            <person name="Tatineni S."/>
        </authorList>
    </citation>
    <scope>NUCLEOTIDE SEQUENCE</scope>
    <source>
        <strain evidence="9">LincolnNE</strain>
    </source>
</reference>
<dbReference type="EMBL" id="GGYP01001565">
    <property type="protein sequence ID" value="MDE46336.1"/>
    <property type="molecule type" value="Transcribed_RNA"/>
</dbReference>
<dbReference type="CDD" id="cd23995">
    <property type="entry name" value="Seipin_BSCL2_like"/>
    <property type="match status" value="1"/>
</dbReference>
<dbReference type="AlphaFoldDB" id="A0A6G1S757"/>
<dbReference type="InterPro" id="IPR009617">
    <property type="entry name" value="Seipin"/>
</dbReference>
<keyword evidence="5 8" id="KW-1133">Transmembrane helix</keyword>
<evidence type="ECO:0000256" key="6">
    <source>
        <dbReference type="ARBA" id="ARBA00023098"/>
    </source>
</evidence>
<evidence type="ECO:0000256" key="4">
    <source>
        <dbReference type="ARBA" id="ARBA00022824"/>
    </source>
</evidence>
<organism evidence="9">
    <name type="scientific">Aceria tosichella</name>
    <name type="common">wheat curl mite</name>
    <dbReference type="NCBI Taxonomy" id="561515"/>
    <lineage>
        <taxon>Eukaryota</taxon>
        <taxon>Metazoa</taxon>
        <taxon>Ecdysozoa</taxon>
        <taxon>Arthropoda</taxon>
        <taxon>Chelicerata</taxon>
        <taxon>Arachnida</taxon>
        <taxon>Acari</taxon>
        <taxon>Acariformes</taxon>
        <taxon>Trombidiformes</taxon>
        <taxon>Prostigmata</taxon>
        <taxon>Eupodina</taxon>
        <taxon>Eriophyoidea</taxon>
        <taxon>Eriophyidae</taxon>
        <taxon>Eriophyinae</taxon>
        <taxon>Aceriini</taxon>
        <taxon>Aceria</taxon>
    </lineage>
</organism>
<evidence type="ECO:0000256" key="8">
    <source>
        <dbReference type="SAM" id="Phobius"/>
    </source>
</evidence>
<keyword evidence="7 8" id="KW-0472">Membrane</keyword>
<feature type="transmembrane region" description="Helical" evidence="8">
    <location>
        <begin position="214"/>
        <end position="238"/>
    </location>
</feature>
<evidence type="ECO:0000256" key="2">
    <source>
        <dbReference type="ARBA" id="ARBA00022064"/>
    </source>
</evidence>
<gene>
    <name evidence="9" type="primary">Bscl2</name>
    <name evidence="9" type="ORF">g.20148</name>
</gene>
<protein>
    <recommendedName>
        <fullName evidence="2">Seipin</fullName>
    </recommendedName>
</protein>
<dbReference type="Pfam" id="PF06775">
    <property type="entry name" value="Seipin"/>
    <property type="match status" value="1"/>
</dbReference>
<keyword evidence="6" id="KW-0443">Lipid metabolism</keyword>
<sequence>MKPIEQISQIATEIANQVSLVSLYSLLILSTSIFIYITIYSNYVPVVIHSRPVHLQFDSTCKENCSNPYAIVYFNDVRSSFYLARGQSYKFILQLEMPESEVNWRQGMFMIRLRLIESQGKTLYDISRPASLKFKTFLTRIINSLVWSPLYVTNYKYETQTMQVQLIDNYVEGAQFYFNKMDRALVEILARDVQVYSANLHIMANLAGLSYYMYTWPILSAILGVSTLAGFMSIISVYRGQSSS</sequence>
<dbReference type="GO" id="GO:0005789">
    <property type="term" value="C:endoplasmic reticulum membrane"/>
    <property type="evidence" value="ECO:0007669"/>
    <property type="project" value="UniProtKB-SubCell"/>
</dbReference>
<accession>A0A6G1S757</accession>